<sequence length="50" mass="5956">MILYVFYIFIIIHGESLYQNINSKSNFITFIHVIRNSQGLKIKKGKYYAK</sequence>
<accession>A0A0F9KZ99</accession>
<comment type="caution">
    <text evidence="1">The sequence shown here is derived from an EMBL/GenBank/DDBJ whole genome shotgun (WGS) entry which is preliminary data.</text>
</comment>
<evidence type="ECO:0000313" key="1">
    <source>
        <dbReference type="EMBL" id="KKM87644.1"/>
    </source>
</evidence>
<reference evidence="1" key="1">
    <citation type="journal article" date="2015" name="Nature">
        <title>Complex archaea that bridge the gap between prokaryotes and eukaryotes.</title>
        <authorList>
            <person name="Spang A."/>
            <person name="Saw J.H."/>
            <person name="Jorgensen S.L."/>
            <person name="Zaremba-Niedzwiedzka K."/>
            <person name="Martijn J."/>
            <person name="Lind A.E."/>
            <person name="van Eijk R."/>
            <person name="Schleper C."/>
            <person name="Guy L."/>
            <person name="Ettema T.J."/>
        </authorList>
    </citation>
    <scope>NUCLEOTIDE SEQUENCE</scope>
</reference>
<organism evidence="1">
    <name type="scientific">marine sediment metagenome</name>
    <dbReference type="NCBI Taxonomy" id="412755"/>
    <lineage>
        <taxon>unclassified sequences</taxon>
        <taxon>metagenomes</taxon>
        <taxon>ecological metagenomes</taxon>
    </lineage>
</organism>
<dbReference type="AlphaFoldDB" id="A0A0F9KZ99"/>
<protein>
    <submittedName>
        <fullName evidence="1">Uncharacterized protein</fullName>
    </submittedName>
</protein>
<gene>
    <name evidence="1" type="ORF">LCGC14_1266860</name>
</gene>
<proteinExistence type="predicted"/>
<name>A0A0F9KZ99_9ZZZZ</name>
<dbReference type="EMBL" id="LAZR01007074">
    <property type="protein sequence ID" value="KKM87644.1"/>
    <property type="molecule type" value="Genomic_DNA"/>
</dbReference>